<dbReference type="InterPro" id="IPR016140">
    <property type="entry name" value="Bifunc_inhib/LTP/seed_store"/>
</dbReference>
<proteinExistence type="inferred from homology"/>
<name>A0ABR0WQQ0_REHGL</name>
<evidence type="ECO:0000256" key="5">
    <source>
        <dbReference type="ARBA" id="ARBA00022729"/>
    </source>
</evidence>
<dbReference type="PANTHER" id="PTHR33044">
    <property type="entry name" value="BIFUNCTIONAL INHIBITOR/LIPID-TRANSFER PROTEIN/SEED STORAGE 2S ALBUMIN SUPERFAMILY PROTEIN-RELATED"/>
    <property type="match status" value="1"/>
</dbReference>
<evidence type="ECO:0000256" key="6">
    <source>
        <dbReference type="ARBA" id="ARBA00023157"/>
    </source>
</evidence>
<dbReference type="Pfam" id="PF14368">
    <property type="entry name" value="LTP_2"/>
    <property type="match status" value="1"/>
</dbReference>
<reference evidence="10 11" key="1">
    <citation type="journal article" date="2021" name="Comput. Struct. Biotechnol. J.">
        <title>De novo genome assembly of the potent medicinal plant Rehmannia glutinosa using nanopore technology.</title>
        <authorList>
            <person name="Ma L."/>
            <person name="Dong C."/>
            <person name="Song C."/>
            <person name="Wang X."/>
            <person name="Zheng X."/>
            <person name="Niu Y."/>
            <person name="Chen S."/>
            <person name="Feng W."/>
        </authorList>
    </citation>
    <scope>NUCLEOTIDE SEQUENCE [LARGE SCALE GENOMIC DNA]</scope>
    <source>
        <strain evidence="10">DH-2019</strain>
    </source>
</reference>
<dbReference type="SUPFAM" id="SSF47699">
    <property type="entry name" value="Bifunctional inhibitor/lipid-transfer protein/seed storage 2S albumin"/>
    <property type="match status" value="1"/>
</dbReference>
<comment type="similarity">
    <text evidence="2">Belongs to the plant LTP family.</text>
</comment>
<dbReference type="SMART" id="SM00499">
    <property type="entry name" value="AAI"/>
    <property type="match status" value="1"/>
</dbReference>
<keyword evidence="8" id="KW-0449">Lipoprotein</keyword>
<keyword evidence="11" id="KW-1185">Reference proteome</keyword>
<keyword evidence="4" id="KW-0336">GPI-anchor</keyword>
<keyword evidence="6" id="KW-1015">Disulfide bond</keyword>
<sequence>MSCRLSMIMVFLGYGIGFLGRLLSYAIAQNTMAECGPSLLPLAPCAPFVQGMAATPAQSCCDSVDQLYSLKPNCLCVLLNDSTLSSSFPVNRTLALQLPILCNLQIDTSICAGTFLPSHSPPTQVSFGAKPNSSVVAASPTVTASPRSSFTGFGFHQSAEVRLKAEYQFFMLLLAAISILPTEYIE</sequence>
<evidence type="ECO:0000256" key="4">
    <source>
        <dbReference type="ARBA" id="ARBA00022622"/>
    </source>
</evidence>
<dbReference type="InterPro" id="IPR043325">
    <property type="entry name" value="LTSS"/>
</dbReference>
<gene>
    <name evidence="10" type="ORF">DH2020_019574</name>
</gene>
<evidence type="ECO:0000313" key="10">
    <source>
        <dbReference type="EMBL" id="KAK6148662.1"/>
    </source>
</evidence>
<dbReference type="EMBL" id="JABTTQ020000010">
    <property type="protein sequence ID" value="KAK6148662.1"/>
    <property type="molecule type" value="Genomic_DNA"/>
</dbReference>
<evidence type="ECO:0000256" key="8">
    <source>
        <dbReference type="ARBA" id="ARBA00023288"/>
    </source>
</evidence>
<comment type="caution">
    <text evidence="10">The sequence shown here is derived from an EMBL/GenBank/DDBJ whole genome shotgun (WGS) entry which is preliminary data.</text>
</comment>
<keyword evidence="3" id="KW-1003">Cell membrane</keyword>
<organism evidence="10 11">
    <name type="scientific">Rehmannia glutinosa</name>
    <name type="common">Chinese foxglove</name>
    <dbReference type="NCBI Taxonomy" id="99300"/>
    <lineage>
        <taxon>Eukaryota</taxon>
        <taxon>Viridiplantae</taxon>
        <taxon>Streptophyta</taxon>
        <taxon>Embryophyta</taxon>
        <taxon>Tracheophyta</taxon>
        <taxon>Spermatophyta</taxon>
        <taxon>Magnoliopsida</taxon>
        <taxon>eudicotyledons</taxon>
        <taxon>Gunneridae</taxon>
        <taxon>Pentapetalae</taxon>
        <taxon>asterids</taxon>
        <taxon>lamiids</taxon>
        <taxon>Lamiales</taxon>
        <taxon>Orobanchaceae</taxon>
        <taxon>Rehmannieae</taxon>
        <taxon>Rehmannia</taxon>
    </lineage>
</organism>
<evidence type="ECO:0000259" key="9">
    <source>
        <dbReference type="SMART" id="SM00499"/>
    </source>
</evidence>
<evidence type="ECO:0000256" key="7">
    <source>
        <dbReference type="ARBA" id="ARBA00023180"/>
    </source>
</evidence>
<dbReference type="InterPro" id="IPR036312">
    <property type="entry name" value="Bifun_inhib/LTP/seed_sf"/>
</dbReference>
<dbReference type="Proteomes" id="UP001318860">
    <property type="component" value="Unassembled WGS sequence"/>
</dbReference>
<comment type="subcellular location">
    <subcellularLocation>
        <location evidence="1">Cell membrane</location>
        <topology evidence="1">Lipid-anchor</topology>
        <topology evidence="1">GPI-anchor</topology>
    </subcellularLocation>
</comment>
<dbReference type="Gene3D" id="1.10.110.10">
    <property type="entry name" value="Plant lipid-transfer and hydrophobic proteins"/>
    <property type="match status" value="1"/>
</dbReference>
<keyword evidence="4" id="KW-0472">Membrane</keyword>
<evidence type="ECO:0000256" key="1">
    <source>
        <dbReference type="ARBA" id="ARBA00004609"/>
    </source>
</evidence>
<keyword evidence="5" id="KW-0732">Signal</keyword>
<evidence type="ECO:0000313" key="11">
    <source>
        <dbReference type="Proteomes" id="UP001318860"/>
    </source>
</evidence>
<evidence type="ECO:0000256" key="3">
    <source>
        <dbReference type="ARBA" id="ARBA00022475"/>
    </source>
</evidence>
<feature type="domain" description="Bifunctional inhibitor/plant lipid transfer protein/seed storage helical" evidence="9">
    <location>
        <begin position="35"/>
        <end position="111"/>
    </location>
</feature>
<dbReference type="CDD" id="cd00010">
    <property type="entry name" value="AAI_LTSS"/>
    <property type="match status" value="1"/>
</dbReference>
<evidence type="ECO:0000256" key="2">
    <source>
        <dbReference type="ARBA" id="ARBA00009748"/>
    </source>
</evidence>
<protein>
    <recommendedName>
        <fullName evidence="9">Bifunctional inhibitor/plant lipid transfer protein/seed storage helical domain-containing protein</fullName>
    </recommendedName>
</protein>
<keyword evidence="7" id="KW-0325">Glycoprotein</keyword>
<accession>A0ABR0WQQ0</accession>